<evidence type="ECO:0000313" key="2">
    <source>
        <dbReference type="Proteomes" id="UP000637980"/>
    </source>
</evidence>
<protein>
    <submittedName>
        <fullName evidence="1">Uncharacterized protein</fullName>
    </submittedName>
</protein>
<keyword evidence="2" id="KW-1185">Reference proteome</keyword>
<accession>A0ABQ3ENV8</accession>
<gene>
    <name evidence="1" type="ORF">GCM10007094_42040</name>
</gene>
<dbReference type="EMBL" id="BMXE01000011">
    <property type="protein sequence ID" value="GHB48384.1"/>
    <property type="molecule type" value="Genomic_DNA"/>
</dbReference>
<name>A0ABQ3ENV8_9HYPH</name>
<reference evidence="2" key="1">
    <citation type="journal article" date="2019" name="Int. J. Syst. Evol. Microbiol.">
        <title>The Global Catalogue of Microorganisms (GCM) 10K type strain sequencing project: providing services to taxonomists for standard genome sequencing and annotation.</title>
        <authorList>
            <consortium name="The Broad Institute Genomics Platform"/>
            <consortium name="The Broad Institute Genome Sequencing Center for Infectious Disease"/>
            <person name="Wu L."/>
            <person name="Ma J."/>
        </authorList>
    </citation>
    <scope>NUCLEOTIDE SEQUENCE [LARGE SCALE GENOMIC DNA]</scope>
    <source>
        <strain evidence="2">KCTC 12861</strain>
    </source>
</reference>
<proteinExistence type="predicted"/>
<sequence>MYKYPLPKKDRLIETHDVADYCAKMCCELSDMARTHKLDLLGYLLMLAQKEAAAQFDARLIDDGDGRTPADTDEVE</sequence>
<comment type="caution">
    <text evidence="1">The sequence shown here is derived from an EMBL/GenBank/DDBJ whole genome shotgun (WGS) entry which is preliminary data.</text>
</comment>
<evidence type="ECO:0000313" key="1">
    <source>
        <dbReference type="EMBL" id="GHB48384.1"/>
    </source>
</evidence>
<organism evidence="1 2">
    <name type="scientific">Pseudovibrio japonicus</name>
    <dbReference type="NCBI Taxonomy" id="366534"/>
    <lineage>
        <taxon>Bacteria</taxon>
        <taxon>Pseudomonadati</taxon>
        <taxon>Pseudomonadota</taxon>
        <taxon>Alphaproteobacteria</taxon>
        <taxon>Hyphomicrobiales</taxon>
        <taxon>Stappiaceae</taxon>
        <taxon>Pseudovibrio</taxon>
    </lineage>
</organism>
<dbReference type="Proteomes" id="UP000637980">
    <property type="component" value="Unassembled WGS sequence"/>
</dbReference>